<comment type="caution">
    <text evidence="9">The sequence shown here is derived from an EMBL/GenBank/DDBJ whole genome shotgun (WGS) entry which is preliminary data.</text>
</comment>
<feature type="transmembrane region" description="Helical" evidence="7">
    <location>
        <begin position="178"/>
        <end position="202"/>
    </location>
</feature>
<dbReference type="GeneID" id="36551876"/>
<keyword evidence="4 7" id="KW-0472">Membrane</keyword>
<evidence type="ECO:0000256" key="5">
    <source>
        <dbReference type="ARBA" id="ARBA00038359"/>
    </source>
</evidence>
<evidence type="ECO:0000259" key="8">
    <source>
        <dbReference type="Pfam" id="PF20684"/>
    </source>
</evidence>
<accession>A0A2I2G6X2</accession>
<sequence length="335" mass="37003">MNGTPAVQSIPQNRLGESRQKESIIGIYVAIAISSLIVFVRIYARAILIRQFGWDDVVITFAMILSWALLPLLVLVILNGGGRHLMAVLSDDPAGLDKMTLWVILSTSIYVVNIVVCRISGILFYARLNSMPRFVLYLRFTFIFVIAAFVVQVVVTTIRCVPLSAMWQEEHGKRCYGVVTMTYNTVLTVTADILILLLPTNVIFSMKATLERKVVLGIILSFGLLASIGRIVVVFKAVDHLDDITWYISVVMIWTSAEVSTAIVALSLPALKGMCGSLQARSFEIEQSDSQHDNNFPLGPVGSQTRHEAPTGSDSHCKGVSSLSRENTSQERLWP</sequence>
<proteinExistence type="inferred from homology"/>
<dbReference type="InterPro" id="IPR049326">
    <property type="entry name" value="Rhodopsin_dom_fungi"/>
</dbReference>
<dbReference type="Pfam" id="PF20684">
    <property type="entry name" value="Fung_rhodopsin"/>
    <property type="match status" value="1"/>
</dbReference>
<evidence type="ECO:0000256" key="2">
    <source>
        <dbReference type="ARBA" id="ARBA00022692"/>
    </source>
</evidence>
<dbReference type="PANTHER" id="PTHR33048">
    <property type="entry name" value="PTH11-LIKE INTEGRAL MEMBRANE PROTEIN (AFU_ORTHOLOGUE AFUA_5G11245)"/>
    <property type="match status" value="1"/>
</dbReference>
<evidence type="ECO:0000313" key="10">
    <source>
        <dbReference type="Proteomes" id="UP000234275"/>
    </source>
</evidence>
<evidence type="ECO:0000256" key="6">
    <source>
        <dbReference type="SAM" id="MobiDB-lite"/>
    </source>
</evidence>
<name>A0A2I2G6X2_9EURO</name>
<evidence type="ECO:0000256" key="3">
    <source>
        <dbReference type="ARBA" id="ARBA00022989"/>
    </source>
</evidence>
<feature type="transmembrane region" description="Helical" evidence="7">
    <location>
        <begin position="214"/>
        <end position="238"/>
    </location>
</feature>
<feature type="compositionally biased region" description="Polar residues" evidence="6">
    <location>
        <begin position="321"/>
        <end position="335"/>
    </location>
</feature>
<feature type="transmembrane region" description="Helical" evidence="7">
    <location>
        <begin position="244"/>
        <end position="271"/>
    </location>
</feature>
<feature type="region of interest" description="Disordered" evidence="6">
    <location>
        <begin position="290"/>
        <end position="335"/>
    </location>
</feature>
<dbReference type="EMBL" id="MSFO01000004">
    <property type="protein sequence ID" value="PLB48623.1"/>
    <property type="molecule type" value="Genomic_DNA"/>
</dbReference>
<evidence type="ECO:0000256" key="1">
    <source>
        <dbReference type="ARBA" id="ARBA00004141"/>
    </source>
</evidence>
<feature type="transmembrane region" description="Helical" evidence="7">
    <location>
        <begin position="136"/>
        <end position="158"/>
    </location>
</feature>
<dbReference type="InterPro" id="IPR052337">
    <property type="entry name" value="SAT4-like"/>
</dbReference>
<feature type="transmembrane region" description="Helical" evidence="7">
    <location>
        <begin position="56"/>
        <end position="79"/>
    </location>
</feature>
<organism evidence="9 10">
    <name type="scientific">Aspergillus steynii IBT 23096</name>
    <dbReference type="NCBI Taxonomy" id="1392250"/>
    <lineage>
        <taxon>Eukaryota</taxon>
        <taxon>Fungi</taxon>
        <taxon>Dikarya</taxon>
        <taxon>Ascomycota</taxon>
        <taxon>Pezizomycotina</taxon>
        <taxon>Eurotiomycetes</taxon>
        <taxon>Eurotiomycetidae</taxon>
        <taxon>Eurotiales</taxon>
        <taxon>Aspergillaceae</taxon>
        <taxon>Aspergillus</taxon>
        <taxon>Aspergillus subgen. Circumdati</taxon>
    </lineage>
</organism>
<evidence type="ECO:0000256" key="7">
    <source>
        <dbReference type="SAM" id="Phobius"/>
    </source>
</evidence>
<keyword evidence="2 7" id="KW-0812">Transmembrane</keyword>
<evidence type="ECO:0000313" key="9">
    <source>
        <dbReference type="EMBL" id="PLB48623.1"/>
    </source>
</evidence>
<dbReference type="AlphaFoldDB" id="A0A2I2G6X2"/>
<dbReference type="RefSeq" id="XP_024703925.1">
    <property type="nucleotide sequence ID" value="XM_024844176.1"/>
</dbReference>
<reference evidence="9 10" key="1">
    <citation type="submission" date="2016-12" db="EMBL/GenBank/DDBJ databases">
        <title>The genomes of Aspergillus section Nigri reveals drivers in fungal speciation.</title>
        <authorList>
            <consortium name="DOE Joint Genome Institute"/>
            <person name="Vesth T.C."/>
            <person name="Nybo J."/>
            <person name="Theobald S."/>
            <person name="Brandl J."/>
            <person name="Frisvad J.C."/>
            <person name="Nielsen K.F."/>
            <person name="Lyhne E.K."/>
            <person name="Kogle M.E."/>
            <person name="Kuo A."/>
            <person name="Riley R."/>
            <person name="Clum A."/>
            <person name="Nolan M."/>
            <person name="Lipzen A."/>
            <person name="Salamov A."/>
            <person name="Henrissat B."/>
            <person name="Wiebenga A."/>
            <person name="De Vries R.P."/>
            <person name="Grigoriev I.V."/>
            <person name="Mortensen U.H."/>
            <person name="Andersen M.R."/>
            <person name="Baker S.E."/>
        </authorList>
    </citation>
    <scope>NUCLEOTIDE SEQUENCE [LARGE SCALE GENOMIC DNA]</scope>
    <source>
        <strain evidence="9 10">IBT 23096</strain>
    </source>
</reference>
<feature type="transmembrane region" description="Helical" evidence="7">
    <location>
        <begin position="99"/>
        <end position="124"/>
    </location>
</feature>
<dbReference type="Proteomes" id="UP000234275">
    <property type="component" value="Unassembled WGS sequence"/>
</dbReference>
<protein>
    <recommendedName>
        <fullName evidence="8">Rhodopsin domain-containing protein</fullName>
    </recommendedName>
</protein>
<gene>
    <name evidence="9" type="ORF">P170DRAFT_356798</name>
</gene>
<comment type="subcellular location">
    <subcellularLocation>
        <location evidence="1">Membrane</location>
        <topology evidence="1">Multi-pass membrane protein</topology>
    </subcellularLocation>
</comment>
<dbReference type="VEuPathDB" id="FungiDB:P170DRAFT_356798"/>
<evidence type="ECO:0000256" key="4">
    <source>
        <dbReference type="ARBA" id="ARBA00023136"/>
    </source>
</evidence>
<keyword evidence="3 7" id="KW-1133">Transmembrane helix</keyword>
<feature type="domain" description="Rhodopsin" evidence="8">
    <location>
        <begin position="40"/>
        <end position="273"/>
    </location>
</feature>
<comment type="similarity">
    <text evidence="5">Belongs to the SAT4 family.</text>
</comment>
<feature type="transmembrane region" description="Helical" evidence="7">
    <location>
        <begin position="24"/>
        <end position="44"/>
    </location>
</feature>
<keyword evidence="10" id="KW-1185">Reference proteome</keyword>
<dbReference type="GO" id="GO:0016020">
    <property type="term" value="C:membrane"/>
    <property type="evidence" value="ECO:0007669"/>
    <property type="project" value="UniProtKB-SubCell"/>
</dbReference>
<dbReference type="PANTHER" id="PTHR33048:SF129">
    <property type="entry name" value="INTEGRAL MEMBRANE PROTEIN-RELATED"/>
    <property type="match status" value="1"/>
</dbReference>
<dbReference type="OrthoDB" id="5283415at2759"/>